<dbReference type="AlphaFoldDB" id="A0A1V3NLT2"/>
<comment type="caution">
    <text evidence="6">The sequence shown here is derived from an EMBL/GenBank/DDBJ whole genome shotgun (WGS) entry which is preliminary data.</text>
</comment>
<evidence type="ECO:0000256" key="2">
    <source>
        <dbReference type="ARBA" id="ARBA00022679"/>
    </source>
</evidence>
<evidence type="ECO:0000256" key="3">
    <source>
        <dbReference type="ARBA" id="ARBA00022777"/>
    </source>
</evidence>
<dbReference type="EMBL" id="MVBK01000033">
    <property type="protein sequence ID" value="OOG25954.1"/>
    <property type="molecule type" value="Genomic_DNA"/>
</dbReference>
<dbReference type="PIRSF" id="PIRSF000538">
    <property type="entry name" value="GlpK"/>
    <property type="match status" value="1"/>
</dbReference>
<proteinExistence type="inferred from homology"/>
<dbReference type="SUPFAM" id="SSF53067">
    <property type="entry name" value="Actin-like ATPase domain"/>
    <property type="match status" value="2"/>
</dbReference>
<dbReference type="PANTHER" id="PTHR10196:SF80">
    <property type="entry name" value="D-RIBULOSE KINASE"/>
    <property type="match status" value="1"/>
</dbReference>
<dbReference type="Pfam" id="PF00370">
    <property type="entry name" value="FGGY_N"/>
    <property type="match status" value="1"/>
</dbReference>
<dbReference type="OrthoDB" id="9805576at2"/>
<name>A0A1V3NLT2_9GAMM</name>
<evidence type="ECO:0000313" key="6">
    <source>
        <dbReference type="EMBL" id="OOG25954.1"/>
    </source>
</evidence>
<dbReference type="InterPro" id="IPR000577">
    <property type="entry name" value="Carb_kinase_FGGY"/>
</dbReference>
<feature type="domain" description="Carbohydrate kinase FGGY C-terminal" evidence="5">
    <location>
        <begin position="244"/>
        <end position="417"/>
    </location>
</feature>
<feature type="domain" description="Carbohydrate kinase FGGY N-terminal" evidence="4">
    <location>
        <begin position="3"/>
        <end position="233"/>
    </location>
</feature>
<dbReference type="GO" id="GO:0005829">
    <property type="term" value="C:cytosol"/>
    <property type="evidence" value="ECO:0007669"/>
    <property type="project" value="TreeGrafter"/>
</dbReference>
<dbReference type="GO" id="GO:0005997">
    <property type="term" value="P:xylulose metabolic process"/>
    <property type="evidence" value="ECO:0007669"/>
    <property type="project" value="TreeGrafter"/>
</dbReference>
<protein>
    <submittedName>
        <fullName evidence="6">Carbohydrate kinase</fullName>
    </submittedName>
</protein>
<evidence type="ECO:0000259" key="4">
    <source>
        <dbReference type="Pfam" id="PF00370"/>
    </source>
</evidence>
<dbReference type="InterPro" id="IPR018484">
    <property type="entry name" value="FGGY_N"/>
</dbReference>
<sequence length="426" mass="44900">MICLGIDMGTSGCRLIAIDDGGAEVARETVALAPPHRDGACVEQDAEVWWEALGTVLRAVVRKLPEPPAGLAIDGTSGTLVVTDDRGHPLGTALLYNDARAQAQAQRIAGLAPRESGAHGPTSSLAKLLWWLGYRDAGRARHALHQADWLAGRLTERWGLSDENNALKMGYDPASRAWPAWMDALELPAGLLPRVVAPGDLLGHVTPGAAEACGIPEGLPVFAGTTDSVAGFLATGAALPGEAVTSLGSTLVLKIVSPEPVFAPEYGVYSHRIGDRWVAGGASNSGGAALLQFFTPEQMRALTPTLDPDRPTGLDYYPLPAPGERFPHCDPGFTPRLEPRPDDDATFFQGLLEGIAAIEAEGYRLLAKLGAPGPRSIRTVGGGAANPAWRRIRERTLPAPLVEADHSEAAYGAALLARQGARRSRT</sequence>
<dbReference type="GO" id="GO:0004856">
    <property type="term" value="F:D-xylulokinase activity"/>
    <property type="evidence" value="ECO:0007669"/>
    <property type="project" value="TreeGrafter"/>
</dbReference>
<reference evidence="6 7" key="1">
    <citation type="submission" date="2017-02" db="EMBL/GenBank/DDBJ databases">
        <title>Genomic diversity within the haloalkaliphilic genus Thioalkalivibrio.</title>
        <authorList>
            <person name="Ahn A.-C."/>
            <person name="Meier-Kolthoff J."/>
            <person name="Overmars L."/>
            <person name="Richter M."/>
            <person name="Woyke T."/>
            <person name="Sorokin D.Y."/>
            <person name="Muyzer G."/>
        </authorList>
    </citation>
    <scope>NUCLEOTIDE SEQUENCE [LARGE SCALE GENOMIC DNA]</scope>
    <source>
        <strain evidence="6 7">ALJD</strain>
    </source>
</reference>
<dbReference type="CDD" id="cd07783">
    <property type="entry name" value="ASKHA_NBD_FGGY_SePSK_AtXK1-like"/>
    <property type="match status" value="1"/>
</dbReference>
<dbReference type="RefSeq" id="WP_077278190.1">
    <property type="nucleotide sequence ID" value="NZ_MVBK01000033.1"/>
</dbReference>
<evidence type="ECO:0000259" key="5">
    <source>
        <dbReference type="Pfam" id="PF02782"/>
    </source>
</evidence>
<dbReference type="GO" id="GO:0019150">
    <property type="term" value="F:D-ribulokinase activity"/>
    <property type="evidence" value="ECO:0007669"/>
    <property type="project" value="TreeGrafter"/>
</dbReference>
<accession>A0A1V3NLT2</accession>
<keyword evidence="3 6" id="KW-0418">Kinase</keyword>
<gene>
    <name evidence="6" type="ORF">B1C78_05775</name>
</gene>
<dbReference type="STRING" id="108003.B1C78_05775"/>
<dbReference type="PANTHER" id="PTHR10196">
    <property type="entry name" value="SUGAR KINASE"/>
    <property type="match status" value="1"/>
</dbReference>
<evidence type="ECO:0000256" key="1">
    <source>
        <dbReference type="ARBA" id="ARBA00009156"/>
    </source>
</evidence>
<keyword evidence="7" id="KW-1185">Reference proteome</keyword>
<dbReference type="InterPro" id="IPR043129">
    <property type="entry name" value="ATPase_NBD"/>
</dbReference>
<dbReference type="Pfam" id="PF02782">
    <property type="entry name" value="FGGY_C"/>
    <property type="match status" value="1"/>
</dbReference>
<evidence type="ECO:0000313" key="7">
    <source>
        <dbReference type="Proteomes" id="UP000189462"/>
    </source>
</evidence>
<dbReference type="InterPro" id="IPR018485">
    <property type="entry name" value="FGGY_C"/>
</dbReference>
<dbReference type="Gene3D" id="3.30.420.40">
    <property type="match status" value="2"/>
</dbReference>
<organism evidence="6 7">
    <name type="scientific">Thioalkalivibrio denitrificans</name>
    <dbReference type="NCBI Taxonomy" id="108003"/>
    <lineage>
        <taxon>Bacteria</taxon>
        <taxon>Pseudomonadati</taxon>
        <taxon>Pseudomonadota</taxon>
        <taxon>Gammaproteobacteria</taxon>
        <taxon>Chromatiales</taxon>
        <taxon>Ectothiorhodospiraceae</taxon>
        <taxon>Thioalkalivibrio</taxon>
    </lineage>
</organism>
<dbReference type="Proteomes" id="UP000189462">
    <property type="component" value="Unassembled WGS sequence"/>
</dbReference>
<keyword evidence="2" id="KW-0808">Transferase</keyword>
<comment type="similarity">
    <text evidence="1">Belongs to the FGGY kinase family.</text>
</comment>